<reference evidence="2" key="1">
    <citation type="submission" date="2020-02" db="EMBL/GenBank/DDBJ databases">
        <authorList>
            <person name="Meier V. D."/>
        </authorList>
    </citation>
    <scope>NUCLEOTIDE SEQUENCE</scope>
    <source>
        <strain evidence="2">AVDCRST_MAG19</strain>
    </source>
</reference>
<evidence type="ECO:0000256" key="1">
    <source>
        <dbReference type="SAM" id="MobiDB-lite"/>
    </source>
</evidence>
<sequence length="193" mass="20559">MFIFHGAALAFAGGAAASVYRAAGVFLGYDPAPAGDSPPPARRLSGHCPSVAPPRRRLVDSCVAAGARVDRNLLRLVAARRPVRARRQQRGDERKRMGGTSYPRNAGSRRPVSRRHPRQDVARLPAQRQGLYRPALPAPRPPAAPAPPGPRWQRTSLHFDRGAARASAGLARNEPRPLGPGFVASGAGAVQEP</sequence>
<feature type="compositionally biased region" description="Pro residues" evidence="1">
    <location>
        <begin position="136"/>
        <end position="150"/>
    </location>
</feature>
<accession>A0A6J4U9I8</accession>
<gene>
    <name evidence="2" type="ORF">AVDCRST_MAG19-148</name>
</gene>
<organism evidence="2">
    <name type="scientific">uncultured Thermomicrobiales bacterium</name>
    <dbReference type="NCBI Taxonomy" id="1645740"/>
    <lineage>
        <taxon>Bacteria</taxon>
        <taxon>Pseudomonadati</taxon>
        <taxon>Thermomicrobiota</taxon>
        <taxon>Thermomicrobia</taxon>
        <taxon>Thermomicrobiales</taxon>
        <taxon>environmental samples</taxon>
    </lineage>
</organism>
<feature type="region of interest" description="Disordered" evidence="1">
    <location>
        <begin position="82"/>
        <end position="193"/>
    </location>
</feature>
<proteinExistence type="predicted"/>
<dbReference type="EMBL" id="CADCWL010000008">
    <property type="protein sequence ID" value="CAA9544040.1"/>
    <property type="molecule type" value="Genomic_DNA"/>
</dbReference>
<name>A0A6J4U9I8_9BACT</name>
<protein>
    <submittedName>
        <fullName evidence="2">Uncharacterized protein</fullName>
    </submittedName>
</protein>
<dbReference type="AlphaFoldDB" id="A0A6J4U9I8"/>
<evidence type="ECO:0000313" key="2">
    <source>
        <dbReference type="EMBL" id="CAA9544040.1"/>
    </source>
</evidence>